<dbReference type="OrthoDB" id="2595934at2759"/>
<evidence type="ECO:0000313" key="2">
    <source>
        <dbReference type="EMBL" id="KAF9962427.1"/>
    </source>
</evidence>
<feature type="region of interest" description="Disordered" evidence="1">
    <location>
        <begin position="517"/>
        <end position="559"/>
    </location>
</feature>
<gene>
    <name evidence="2" type="ORF">BGZ65_009195</name>
</gene>
<feature type="compositionally biased region" description="Low complexity" evidence="1">
    <location>
        <begin position="544"/>
        <end position="555"/>
    </location>
</feature>
<comment type="caution">
    <text evidence="2">The sequence shown here is derived from an EMBL/GenBank/DDBJ whole genome shotgun (WGS) entry which is preliminary data.</text>
</comment>
<protein>
    <submittedName>
        <fullName evidence="2">Uncharacterized protein</fullName>
    </submittedName>
</protein>
<name>A0A9P6J4S9_9FUNG</name>
<reference evidence="2" key="1">
    <citation type="journal article" date="2020" name="Fungal Divers.">
        <title>Resolving the Mortierellaceae phylogeny through synthesis of multi-gene phylogenetics and phylogenomics.</title>
        <authorList>
            <person name="Vandepol N."/>
            <person name="Liber J."/>
            <person name="Desiro A."/>
            <person name="Na H."/>
            <person name="Kennedy M."/>
            <person name="Barry K."/>
            <person name="Grigoriev I.V."/>
            <person name="Miller A.N."/>
            <person name="O'Donnell K."/>
            <person name="Stajich J.E."/>
            <person name="Bonito G."/>
        </authorList>
    </citation>
    <scope>NUCLEOTIDE SEQUENCE</scope>
    <source>
        <strain evidence="2">MES-2147</strain>
    </source>
</reference>
<dbReference type="EMBL" id="JAAAHW010006380">
    <property type="protein sequence ID" value="KAF9962427.1"/>
    <property type="molecule type" value="Genomic_DNA"/>
</dbReference>
<dbReference type="Proteomes" id="UP000749646">
    <property type="component" value="Unassembled WGS sequence"/>
</dbReference>
<sequence>MIDRQGCLELKTFLTPYLAWHPHLPSLESLYDLYSHQPNKSTSLLLASMYLVASRHRQSLSSSLMKSLSATVDRLAAQVILSSVRDIRLVQAFEFLLAHEPSLVGTAVCGDQEGQACRGNGLAGESVLANALSISRDLGIDKSFQALQRHLDQPYDKEQQHQLTELMNSASLWVSLRLWEGHYVFVRPVTRVLRDLEDLAERAKCLIAIDGAGNKVHPPTMTADGISASSIIDHGIEAEERLRSAGRTVLAYRMQSMALVQGSLAKIEDVLTPKGQEVPWTQQQESERHAYSTPKSATSLEVKDKIVHIVVSTLEEQTQIDRGKQMDMAPFTLYHPANLAEEWSELESNTIFSILCTFGVCSLYTGQFDTGFSTRAFIETLQRDKELSDRVGLVGKSRLSLSEGLVSSFAFFNRRMTISSTTTTANSRTSTTTASSFSSTMDSAAQRRQQQQQQSKDVMELTGAPIFLTCALVIDACKLFLEGAAFVLITYSVIQQHYDSRMLSMVQAAQRLEEFDGNRYYNQEEEDKQDEDEDEYDEGDSDDAAAAAAKAKAQQQPPPPLSICQVAAKFIKEMVETLQKWKLATSIYRRARIHVESTGKSTSTASSPSTQMQDVTTTAGGVSSMQNVSTHDNSKAAQEAVLHGFVPSSRIGHDHNNPMLVSMRNQAPDMITASTAAAAAGHHLVGMSVGPYIIPHAAAAGWPGGYMHPAVSSETHMVGQAHHHPQSQAHFAFPGQPPQFWPMEIDQMRTFGPAENLLLAGAFGTTEPVVVSSGDNAAGAYDIPLFNSFFDSFMPL</sequence>
<feature type="region of interest" description="Disordered" evidence="1">
    <location>
        <begin position="422"/>
        <end position="456"/>
    </location>
</feature>
<accession>A0A9P6J4S9</accession>
<keyword evidence="3" id="KW-1185">Reference proteome</keyword>
<evidence type="ECO:0000313" key="3">
    <source>
        <dbReference type="Proteomes" id="UP000749646"/>
    </source>
</evidence>
<evidence type="ECO:0000256" key="1">
    <source>
        <dbReference type="SAM" id="MobiDB-lite"/>
    </source>
</evidence>
<feature type="compositionally biased region" description="Acidic residues" evidence="1">
    <location>
        <begin position="523"/>
        <end position="543"/>
    </location>
</feature>
<feature type="compositionally biased region" description="Low complexity" evidence="1">
    <location>
        <begin position="422"/>
        <end position="454"/>
    </location>
</feature>
<proteinExistence type="predicted"/>
<organism evidence="2 3">
    <name type="scientific">Modicella reniformis</name>
    <dbReference type="NCBI Taxonomy" id="1440133"/>
    <lineage>
        <taxon>Eukaryota</taxon>
        <taxon>Fungi</taxon>
        <taxon>Fungi incertae sedis</taxon>
        <taxon>Mucoromycota</taxon>
        <taxon>Mortierellomycotina</taxon>
        <taxon>Mortierellomycetes</taxon>
        <taxon>Mortierellales</taxon>
        <taxon>Mortierellaceae</taxon>
        <taxon>Modicella</taxon>
    </lineage>
</organism>
<dbReference type="AlphaFoldDB" id="A0A9P6J4S9"/>